<proteinExistence type="inferred from homology"/>
<feature type="domain" description="Mur ligase central" evidence="10">
    <location>
        <begin position="34"/>
        <end position="259"/>
    </location>
</feature>
<evidence type="ECO:0000259" key="9">
    <source>
        <dbReference type="Pfam" id="PF02875"/>
    </source>
</evidence>
<dbReference type="PANTHER" id="PTHR23135">
    <property type="entry name" value="MUR LIGASE FAMILY MEMBER"/>
    <property type="match status" value="1"/>
</dbReference>
<comment type="pathway">
    <text evidence="8">Cell wall biogenesis; peptidoglycan biosynthesis.</text>
</comment>
<keyword evidence="8" id="KW-0573">Peptidoglycan synthesis</keyword>
<name>A0A0R2UBY9_9GAMM</name>
<feature type="domain" description="Mur ligase C-terminal" evidence="9">
    <location>
        <begin position="286"/>
        <end position="410"/>
    </location>
</feature>
<evidence type="ECO:0000256" key="6">
    <source>
        <dbReference type="ARBA" id="ARBA00076158"/>
    </source>
</evidence>
<organism evidence="11 12">
    <name type="scientific">SAR92 bacterium BACL26 MAG-121220-bin70</name>
    <dbReference type="NCBI Taxonomy" id="1655626"/>
    <lineage>
        <taxon>Bacteria</taxon>
        <taxon>Pseudomonadati</taxon>
        <taxon>Pseudomonadota</taxon>
        <taxon>Gammaproteobacteria</taxon>
        <taxon>Cellvibrionales</taxon>
        <taxon>Porticoccaceae</taxon>
        <taxon>SAR92 clade</taxon>
    </lineage>
</organism>
<keyword evidence="8" id="KW-0131">Cell cycle</keyword>
<evidence type="ECO:0000256" key="7">
    <source>
        <dbReference type="ARBA" id="ARBA00081560"/>
    </source>
</evidence>
<evidence type="ECO:0000259" key="10">
    <source>
        <dbReference type="Pfam" id="PF08245"/>
    </source>
</evidence>
<dbReference type="GO" id="GO:0009252">
    <property type="term" value="P:peptidoglycan biosynthetic process"/>
    <property type="evidence" value="ECO:0007669"/>
    <property type="project" value="UniProtKB-UniPathway"/>
</dbReference>
<evidence type="ECO:0000256" key="2">
    <source>
        <dbReference type="ARBA" id="ARBA00050251"/>
    </source>
</evidence>
<dbReference type="SUPFAM" id="SSF53244">
    <property type="entry name" value="MurD-like peptide ligases, peptide-binding domain"/>
    <property type="match status" value="1"/>
</dbReference>
<dbReference type="GO" id="GO:0005524">
    <property type="term" value="F:ATP binding"/>
    <property type="evidence" value="ECO:0007669"/>
    <property type="project" value="InterPro"/>
</dbReference>
<evidence type="ECO:0000256" key="3">
    <source>
        <dbReference type="ARBA" id="ARBA00066633"/>
    </source>
</evidence>
<comment type="catalytic activity">
    <reaction evidence="2">
        <text>UDP-N-acetyl-alpha-D-muramoyl-L-alanyl-D-glutamate + meso-2,6-diaminopimelate + ATP = UDP-N-acetyl-alpha-D-muramoyl-L-alanyl-gamma-D-glutamyl-meso-2,6-diaminopimelate + ADP + phosphate + H(+)</text>
        <dbReference type="Rhea" id="RHEA:23676"/>
        <dbReference type="ChEBI" id="CHEBI:15378"/>
        <dbReference type="ChEBI" id="CHEBI:30616"/>
        <dbReference type="ChEBI" id="CHEBI:43474"/>
        <dbReference type="ChEBI" id="CHEBI:57791"/>
        <dbReference type="ChEBI" id="CHEBI:83900"/>
        <dbReference type="ChEBI" id="CHEBI:83905"/>
        <dbReference type="ChEBI" id="CHEBI:456216"/>
        <dbReference type="EC" id="6.3.2.13"/>
    </reaction>
</comment>
<dbReference type="GO" id="GO:0008360">
    <property type="term" value="P:regulation of cell shape"/>
    <property type="evidence" value="ECO:0007669"/>
    <property type="project" value="UniProtKB-KW"/>
</dbReference>
<evidence type="ECO:0000256" key="4">
    <source>
        <dbReference type="ARBA" id="ARBA00072883"/>
    </source>
</evidence>
<dbReference type="Pfam" id="PF08245">
    <property type="entry name" value="Mur_ligase_M"/>
    <property type="match status" value="1"/>
</dbReference>
<dbReference type="InterPro" id="IPR036565">
    <property type="entry name" value="Mur-like_cat_sf"/>
</dbReference>
<reference evidence="11 12" key="1">
    <citation type="submission" date="2015-10" db="EMBL/GenBank/DDBJ databases">
        <title>Metagenome-Assembled Genomes uncover a global brackish microbiome.</title>
        <authorList>
            <person name="Hugerth L.W."/>
            <person name="Larsson J."/>
            <person name="Alneberg J."/>
            <person name="Lindh M.V."/>
            <person name="Legrand C."/>
            <person name="Pinhassi J."/>
            <person name="Andersson A.F."/>
        </authorList>
    </citation>
    <scope>NUCLEOTIDE SEQUENCE [LARGE SCALE GENOMIC DNA]</scope>
    <source>
        <strain evidence="11">BACL26 MAG-121220-bin70</strain>
    </source>
</reference>
<feature type="non-terminal residue" evidence="11">
    <location>
        <position position="1"/>
    </location>
</feature>
<evidence type="ECO:0000256" key="1">
    <source>
        <dbReference type="ARBA" id="ARBA00005898"/>
    </source>
</evidence>
<dbReference type="InterPro" id="IPR036615">
    <property type="entry name" value="Mur_ligase_C_dom_sf"/>
</dbReference>
<comment type="similarity">
    <text evidence="1">Belongs to the MurCDEF family. MurE subfamily.</text>
</comment>
<dbReference type="PANTHER" id="PTHR23135:SF4">
    <property type="entry name" value="UDP-N-ACETYLMURAMOYL-L-ALANYL-D-GLUTAMATE--2,6-DIAMINOPIMELATE LIGASE MURE HOMOLOG, CHLOROPLASTIC"/>
    <property type="match status" value="1"/>
</dbReference>
<dbReference type="InterPro" id="IPR013221">
    <property type="entry name" value="Mur_ligase_cen"/>
</dbReference>
<protein>
    <recommendedName>
        <fullName evidence="4">UDP-N-acetylmuramoyl-L-alanyl-D-glutamate--2,6-diaminopimelate ligase</fullName>
        <ecNumber evidence="3">6.3.2.13</ecNumber>
    </recommendedName>
    <alternativeName>
        <fullName evidence="5">Meso-A2pm-adding enzyme</fullName>
    </alternativeName>
    <alternativeName>
        <fullName evidence="6">Meso-diaminopimelate-adding enzyme</fullName>
    </alternativeName>
    <alternativeName>
        <fullName evidence="7">UDP-MurNAc-L-Ala-D-Glu:meso-diaminopimelate ligase</fullName>
    </alternativeName>
</protein>
<evidence type="ECO:0000313" key="11">
    <source>
        <dbReference type="EMBL" id="KRO94461.1"/>
    </source>
</evidence>
<dbReference type="GO" id="GO:0008765">
    <property type="term" value="F:UDP-N-acetylmuramoylalanyl-D-glutamate-2,6-diaminopimelate ligase activity"/>
    <property type="evidence" value="ECO:0007669"/>
    <property type="project" value="UniProtKB-EC"/>
</dbReference>
<evidence type="ECO:0000256" key="5">
    <source>
        <dbReference type="ARBA" id="ARBA00075482"/>
    </source>
</evidence>
<dbReference type="EC" id="6.3.2.13" evidence="3"/>
<dbReference type="UniPathway" id="UPA00219"/>
<dbReference type="Gene3D" id="3.40.1190.10">
    <property type="entry name" value="Mur-like, catalytic domain"/>
    <property type="match status" value="1"/>
</dbReference>
<dbReference type="FunFam" id="3.90.190.20:FF:000006">
    <property type="entry name" value="UDP-N-acetylmuramoyl-L-alanyl-D-glutamate--2,6-diaminopimelate ligase"/>
    <property type="match status" value="1"/>
</dbReference>
<comment type="subcellular location">
    <subcellularLocation>
        <location evidence="8">Cytoplasm</location>
    </subcellularLocation>
</comment>
<sequence length="447" mass="47916">TIPIIGVEDLSQNVSTIASRFYGGPSERLDITGVTGTNGKTTCCQLYADLLSQLKTNCSGSVTSNSCGYIGTLGHGFSSHRESICDDEPENTAVAGGAPLTTPDAITMQKLLHEFEKSGCRDVAIEVSSHSLVQNRISAVKIDTAIFTNLSRDHLDYHDDLNSYAAAKASLFKMPGLKNAVINIDDNIGKTIFADLDPSIRSLSFSLENITADIYCQSIHLRPDGMDAVIQTPWGSGKLSSPLLGKFNLSNLLAVIGAVALHEGDLGDQHFQQILTLVPKLKAVVGRMELVSDSADFSVIVDYAHTPDALEQALQALRLHCEGNLWVVFGCGGDRDTGKRPEMGAIAFKYADRVVITSDNPRTESPNQIISQIVQGVKGQCVIESDRRAAITKAILEAKPGDVVLIAGKGHENYQILGGDRIAFSDQTEARSALHQRSALQKLGGAP</sequence>
<keyword evidence="8" id="KW-0961">Cell wall biogenesis/degradation</keyword>
<dbReference type="Proteomes" id="UP000051213">
    <property type="component" value="Unassembled WGS sequence"/>
</dbReference>
<evidence type="ECO:0000256" key="8">
    <source>
        <dbReference type="RuleBase" id="RU004135"/>
    </source>
</evidence>
<dbReference type="GO" id="GO:0005737">
    <property type="term" value="C:cytoplasm"/>
    <property type="evidence" value="ECO:0007669"/>
    <property type="project" value="UniProtKB-SubCell"/>
</dbReference>
<dbReference type="InterPro" id="IPR004101">
    <property type="entry name" value="Mur_ligase_C"/>
</dbReference>
<dbReference type="InterPro" id="IPR005761">
    <property type="entry name" value="UDP-N-AcMur-Glu-dNH2Pim_ligase"/>
</dbReference>
<dbReference type="GO" id="GO:0071555">
    <property type="term" value="P:cell wall organization"/>
    <property type="evidence" value="ECO:0007669"/>
    <property type="project" value="UniProtKB-KW"/>
</dbReference>
<dbReference type="AlphaFoldDB" id="A0A0R2UBY9"/>
<dbReference type="Pfam" id="PF02875">
    <property type="entry name" value="Mur_ligase_C"/>
    <property type="match status" value="1"/>
</dbReference>
<evidence type="ECO:0000313" key="12">
    <source>
        <dbReference type="Proteomes" id="UP000051213"/>
    </source>
</evidence>
<dbReference type="GO" id="GO:0051301">
    <property type="term" value="P:cell division"/>
    <property type="evidence" value="ECO:0007669"/>
    <property type="project" value="UniProtKB-KW"/>
</dbReference>
<accession>A0A0R2UBY9</accession>
<keyword evidence="8" id="KW-0132">Cell division</keyword>
<dbReference type="NCBIfam" id="TIGR01085">
    <property type="entry name" value="murE"/>
    <property type="match status" value="1"/>
</dbReference>
<gene>
    <name evidence="11" type="ORF">ABS24_00115</name>
</gene>
<comment type="caution">
    <text evidence="11">The sequence shown here is derived from an EMBL/GenBank/DDBJ whole genome shotgun (WGS) entry which is preliminary data.</text>
</comment>
<dbReference type="HAMAP" id="MF_00208">
    <property type="entry name" value="MurE"/>
    <property type="match status" value="1"/>
</dbReference>
<keyword evidence="8" id="KW-0133">Cell shape</keyword>
<dbReference type="SUPFAM" id="SSF53623">
    <property type="entry name" value="MurD-like peptide ligases, catalytic domain"/>
    <property type="match status" value="1"/>
</dbReference>
<dbReference type="NCBIfam" id="NF001126">
    <property type="entry name" value="PRK00139.1-4"/>
    <property type="match status" value="1"/>
</dbReference>
<dbReference type="Gene3D" id="3.90.190.20">
    <property type="entry name" value="Mur ligase, C-terminal domain"/>
    <property type="match status" value="1"/>
</dbReference>
<dbReference type="EMBL" id="LICA01000151">
    <property type="protein sequence ID" value="KRO94461.1"/>
    <property type="molecule type" value="Genomic_DNA"/>
</dbReference>